<sequence>MTGKHAQQALRLLAMVMIIAWPLAISSGLAHNSLNWLLPLFALVFLLRLWQTRREAGPLRYLTLTTALLGATLCAASWILKSHQWLLYYPVVINLALLTVFGGSLWTSMPLVERIARLREPDLPPAAVRYTRNVTRVWCLFFIANGSIALLTAVHGDMRLWSAWNGALSYVMIGLLMAGEWCVRQRVRKREHL</sequence>
<keyword evidence="1" id="KW-0812">Transmembrane</keyword>
<evidence type="ECO:0000256" key="1">
    <source>
        <dbReference type="SAM" id="Phobius"/>
    </source>
</evidence>
<accession>A0A806X8I4</accession>
<proteinExistence type="predicted"/>
<dbReference type="EMBL" id="CP012871">
    <property type="protein sequence ID" value="ALR78490.1"/>
    <property type="molecule type" value="Genomic_DNA"/>
</dbReference>
<dbReference type="AlphaFoldDB" id="A0A806X8I4"/>
<gene>
    <name evidence="2" type="ORF">AO703_20085</name>
</gene>
<name>A0A806X8I4_9ENTR</name>
<evidence type="ECO:0000313" key="2">
    <source>
        <dbReference type="EMBL" id="ALR78490.1"/>
    </source>
</evidence>
<keyword evidence="1" id="KW-0472">Membrane</keyword>
<evidence type="ECO:0000313" key="3">
    <source>
        <dbReference type="Proteomes" id="UP000069162"/>
    </source>
</evidence>
<feature type="transmembrane region" description="Helical" evidence="1">
    <location>
        <begin position="59"/>
        <end position="80"/>
    </location>
</feature>
<protein>
    <submittedName>
        <fullName evidence="2">DNA gyrase subunit B</fullName>
    </submittedName>
</protein>
<organism evidence="2 3">
    <name type="scientific">[Enterobacter] lignolyticus</name>
    <dbReference type="NCBI Taxonomy" id="1334193"/>
    <lineage>
        <taxon>Bacteria</taxon>
        <taxon>Pseudomonadati</taxon>
        <taxon>Pseudomonadota</taxon>
        <taxon>Gammaproteobacteria</taxon>
        <taxon>Enterobacterales</taxon>
        <taxon>Enterobacteriaceae</taxon>
        <taxon>Pluralibacter</taxon>
    </lineage>
</organism>
<dbReference type="KEGG" id="kle:AO703_20085"/>
<feature type="transmembrane region" description="Helical" evidence="1">
    <location>
        <begin position="137"/>
        <end position="155"/>
    </location>
</feature>
<dbReference type="OrthoDB" id="8537043at2"/>
<feature type="transmembrane region" description="Helical" evidence="1">
    <location>
        <begin position="36"/>
        <end position="52"/>
    </location>
</feature>
<reference evidence="3" key="1">
    <citation type="submission" date="2015-10" db="EMBL/GenBank/DDBJ databases">
        <title>Complete Genome Sequencing of Klebsiella sp. strain G5.</title>
        <authorList>
            <person name="Chan K.-G."/>
            <person name="Chen J.-W."/>
        </authorList>
    </citation>
    <scope>NUCLEOTIDE SEQUENCE [LARGE SCALE GENOMIC DNA]</scope>
    <source>
        <strain evidence="3">G5</strain>
    </source>
</reference>
<feature type="transmembrane region" description="Helical" evidence="1">
    <location>
        <begin position="161"/>
        <end position="183"/>
    </location>
</feature>
<dbReference type="Proteomes" id="UP000069162">
    <property type="component" value="Chromosome"/>
</dbReference>
<feature type="transmembrane region" description="Helical" evidence="1">
    <location>
        <begin position="86"/>
        <end position="109"/>
    </location>
</feature>
<keyword evidence="1" id="KW-1133">Transmembrane helix</keyword>
<feature type="transmembrane region" description="Helical" evidence="1">
    <location>
        <begin position="12"/>
        <end position="30"/>
    </location>
</feature>
<dbReference type="RefSeq" id="WP_062742236.1">
    <property type="nucleotide sequence ID" value="NZ_CP012871.1"/>
</dbReference>